<gene>
    <name evidence="1" type="ORF">K3174_02935</name>
</gene>
<dbReference type="Pfam" id="PF06199">
    <property type="entry name" value="Phage_tail_2"/>
    <property type="match status" value="1"/>
</dbReference>
<organism evidence="1 2">
    <name type="scientific">Qipengyuania qiaonensis</name>
    <dbReference type="NCBI Taxonomy" id="2867240"/>
    <lineage>
        <taxon>Bacteria</taxon>
        <taxon>Pseudomonadati</taxon>
        <taxon>Pseudomonadota</taxon>
        <taxon>Alphaproteobacteria</taxon>
        <taxon>Sphingomonadales</taxon>
        <taxon>Erythrobacteraceae</taxon>
        <taxon>Qipengyuania</taxon>
    </lineage>
</organism>
<comment type="caution">
    <text evidence="1">The sequence shown here is derived from an EMBL/GenBank/DDBJ whole genome shotgun (WGS) entry which is preliminary data.</text>
</comment>
<proteinExistence type="predicted"/>
<dbReference type="RefSeq" id="WP_221555430.1">
    <property type="nucleotide sequence ID" value="NZ_JAIGNO010000002.1"/>
</dbReference>
<dbReference type="InterPro" id="IPR011855">
    <property type="entry name" value="Phgtail_TP901_1"/>
</dbReference>
<dbReference type="EMBL" id="JAIGNO010000002">
    <property type="protein sequence ID" value="MBX7481469.1"/>
    <property type="molecule type" value="Genomic_DNA"/>
</dbReference>
<protein>
    <submittedName>
        <fullName evidence="1">Phage major tail protein, TP901-1 family</fullName>
    </submittedName>
</protein>
<name>A0ABS7J6F9_9SPHN</name>
<sequence>MTAQKGAAFLLKIGDGGAPVTYEAVAGLRTTQMSVNGDTVVVTHKGSGGWRELLSGAGTRSVSVSASGIFLASDAEIAIRSHALAGTLDEYELSFEDGAKMRGRFLVQRLDYAGDFNGERTYAVQLESSGAVVPVGAP</sequence>
<reference evidence="1 2" key="1">
    <citation type="submission" date="2021-08" db="EMBL/GenBank/DDBJ databases">
        <title>Comparative Genomics Analysis of the Genus Qipengyuania Reveals Extensive Genetic Diversity and Metabolic Versatility, Including the Description of Fifteen Novel Species.</title>
        <authorList>
            <person name="Liu Y."/>
        </authorList>
    </citation>
    <scope>NUCLEOTIDE SEQUENCE [LARGE SCALE GENOMIC DNA]</scope>
    <source>
        <strain evidence="1 2">6D47A</strain>
    </source>
</reference>
<dbReference type="Proteomes" id="UP000755104">
    <property type="component" value="Unassembled WGS sequence"/>
</dbReference>
<dbReference type="InterPro" id="IPR022344">
    <property type="entry name" value="GTA_major-tail"/>
</dbReference>
<dbReference type="NCBIfam" id="TIGR02126">
    <property type="entry name" value="phgtail_TP901_1"/>
    <property type="match status" value="1"/>
</dbReference>
<dbReference type="PRINTS" id="PR01996">
    <property type="entry name" value="MTP1FAMILY"/>
</dbReference>
<accession>A0ABS7J6F9</accession>
<keyword evidence="2" id="KW-1185">Reference proteome</keyword>
<evidence type="ECO:0000313" key="2">
    <source>
        <dbReference type="Proteomes" id="UP000755104"/>
    </source>
</evidence>
<evidence type="ECO:0000313" key="1">
    <source>
        <dbReference type="EMBL" id="MBX7481469.1"/>
    </source>
</evidence>